<dbReference type="InterPro" id="IPR011006">
    <property type="entry name" value="CheY-like_superfamily"/>
</dbReference>
<dbReference type="AlphaFoldDB" id="A0A2A4MIE5"/>
<keyword evidence="1" id="KW-0597">Phosphoprotein</keyword>
<dbReference type="PANTHER" id="PTHR45228">
    <property type="entry name" value="CYCLIC DI-GMP PHOSPHODIESTERASE TM_0186-RELATED"/>
    <property type="match status" value="1"/>
</dbReference>
<evidence type="ECO:0000313" key="5">
    <source>
        <dbReference type="Proteomes" id="UP000218172"/>
    </source>
</evidence>
<proteinExistence type="predicted"/>
<comment type="caution">
    <text evidence="4">The sequence shown here is derived from an EMBL/GenBank/DDBJ whole genome shotgun (WGS) entry which is preliminary data.</text>
</comment>
<evidence type="ECO:0000259" key="2">
    <source>
        <dbReference type="PROSITE" id="PS50110"/>
    </source>
</evidence>
<evidence type="ECO:0000256" key="1">
    <source>
        <dbReference type="PROSITE-ProRule" id="PRU00169"/>
    </source>
</evidence>
<evidence type="ECO:0000259" key="3">
    <source>
        <dbReference type="PROSITE" id="PS51832"/>
    </source>
</evidence>
<evidence type="ECO:0000313" key="4">
    <source>
        <dbReference type="EMBL" id="PCH59673.1"/>
    </source>
</evidence>
<dbReference type="EMBL" id="NVQR01000111">
    <property type="protein sequence ID" value="PCH59673.1"/>
    <property type="molecule type" value="Genomic_DNA"/>
</dbReference>
<dbReference type="CDD" id="cd00077">
    <property type="entry name" value="HDc"/>
    <property type="match status" value="1"/>
</dbReference>
<dbReference type="PANTHER" id="PTHR45228:SF5">
    <property type="entry name" value="CYCLIC DI-GMP PHOSPHODIESTERASE VC_1348-RELATED"/>
    <property type="match status" value="1"/>
</dbReference>
<accession>A0A2A4MIE5</accession>
<feature type="modified residue" description="4-aspartylphosphate" evidence="1">
    <location>
        <position position="54"/>
    </location>
</feature>
<name>A0A2A4MIE5_9GAMM</name>
<dbReference type="SMART" id="SM00448">
    <property type="entry name" value="REC"/>
    <property type="match status" value="1"/>
</dbReference>
<dbReference type="InterPro" id="IPR001789">
    <property type="entry name" value="Sig_transdc_resp-reg_receiver"/>
</dbReference>
<dbReference type="InterPro" id="IPR052020">
    <property type="entry name" value="Cyclic_di-GMP/3'3'-cGAMP_PDE"/>
</dbReference>
<organism evidence="4 5">
    <name type="scientific">SAR86 cluster bacterium</name>
    <dbReference type="NCBI Taxonomy" id="2030880"/>
    <lineage>
        <taxon>Bacteria</taxon>
        <taxon>Pseudomonadati</taxon>
        <taxon>Pseudomonadota</taxon>
        <taxon>Gammaproteobacteria</taxon>
        <taxon>SAR86 cluster</taxon>
    </lineage>
</organism>
<dbReference type="SUPFAM" id="SSF109604">
    <property type="entry name" value="HD-domain/PDEase-like"/>
    <property type="match status" value="1"/>
</dbReference>
<dbReference type="GO" id="GO:0000160">
    <property type="term" value="P:phosphorelay signal transduction system"/>
    <property type="evidence" value="ECO:0007669"/>
    <property type="project" value="InterPro"/>
</dbReference>
<dbReference type="Pfam" id="PF00072">
    <property type="entry name" value="Response_reg"/>
    <property type="match status" value="1"/>
</dbReference>
<feature type="domain" description="HD-GYP" evidence="3">
    <location>
        <begin position="129"/>
        <end position="255"/>
    </location>
</feature>
<reference evidence="5" key="1">
    <citation type="submission" date="2017-08" db="EMBL/GenBank/DDBJ databases">
        <title>A dynamic microbial community with high functional redundancy inhabits the cold, oxic subseafloor aquifer.</title>
        <authorList>
            <person name="Tully B.J."/>
            <person name="Wheat C.G."/>
            <person name="Glazer B.T."/>
            <person name="Huber J.A."/>
        </authorList>
    </citation>
    <scope>NUCLEOTIDE SEQUENCE [LARGE SCALE GENOMIC DNA]</scope>
</reference>
<feature type="domain" description="Response regulatory" evidence="2">
    <location>
        <begin position="6"/>
        <end position="121"/>
    </location>
</feature>
<dbReference type="Proteomes" id="UP000218172">
    <property type="component" value="Unassembled WGS sequence"/>
</dbReference>
<dbReference type="Gene3D" id="1.10.3210.10">
    <property type="entry name" value="Hypothetical protein af1432"/>
    <property type="match status" value="1"/>
</dbReference>
<dbReference type="PROSITE" id="PS50110">
    <property type="entry name" value="RESPONSE_REGULATORY"/>
    <property type="match status" value="1"/>
</dbReference>
<dbReference type="SUPFAM" id="SSF52172">
    <property type="entry name" value="CheY-like"/>
    <property type="match status" value="1"/>
</dbReference>
<dbReference type="PROSITE" id="PS51832">
    <property type="entry name" value="HD_GYP"/>
    <property type="match status" value="1"/>
</dbReference>
<dbReference type="GO" id="GO:0008081">
    <property type="term" value="F:phosphoric diester hydrolase activity"/>
    <property type="evidence" value="ECO:0007669"/>
    <property type="project" value="UniProtKB-ARBA"/>
</dbReference>
<dbReference type="Pfam" id="PF01966">
    <property type="entry name" value="HD"/>
    <property type="match status" value="1"/>
</dbReference>
<dbReference type="InterPro" id="IPR006674">
    <property type="entry name" value="HD_domain"/>
</dbReference>
<gene>
    <name evidence="4" type="ORF">COC19_06805</name>
</gene>
<sequence>MTHRFKILLVDDEPNNLKLLQQILKTTYQLMFATNGDKAISAAIDQVPDLILLDIMMPGLTGYEVCSKLKANPKTRDIPVIFVTAMGELEDEAAGFDVGAVDYIQKPVSGAIVLRRVQTHISLVRSDKLKDLAISTIQMLGEAGHHHDADTGDHIWRMAAYSSAIAKAAGWSSHRAEYLEFAASMHDTGKIGIPSEILQAPRKLTKKEWDIMKTHSQIGYDILCKSKNEIFIMAADVALAHHERWDGTGYPNQQS</sequence>
<dbReference type="InterPro" id="IPR037522">
    <property type="entry name" value="HD_GYP_dom"/>
</dbReference>
<dbReference type="Gene3D" id="3.40.50.2300">
    <property type="match status" value="1"/>
</dbReference>
<protein>
    <submittedName>
        <fullName evidence="4">Two-component system response regulator</fullName>
    </submittedName>
</protein>
<dbReference type="CDD" id="cd19920">
    <property type="entry name" value="REC_PA4781-like"/>
    <property type="match status" value="1"/>
</dbReference>
<feature type="non-terminal residue" evidence="4">
    <location>
        <position position="255"/>
    </location>
</feature>
<dbReference type="InterPro" id="IPR003607">
    <property type="entry name" value="HD/PDEase_dom"/>
</dbReference>